<name>A0A6N7EVT4_9GAMM</name>
<dbReference type="InParanoid" id="A0A6N7EVT4"/>
<dbReference type="Proteomes" id="UP000471298">
    <property type="component" value="Unassembled WGS sequence"/>
</dbReference>
<keyword evidence="1" id="KW-1133">Transmembrane helix</keyword>
<reference evidence="2 3" key="1">
    <citation type="submission" date="2019-10" db="EMBL/GenBank/DDBJ databases">
        <title>Cardiobacteriales fam. a chemoheterotrophic member of the order Cardiobacteriales, and proposal of Cardiobacteriales fam. nov.</title>
        <authorList>
            <person name="Wang C."/>
        </authorList>
    </citation>
    <scope>NUCLEOTIDE SEQUENCE [LARGE SCALE GENOMIC DNA]</scope>
    <source>
        <strain evidence="2 3">ML27</strain>
    </source>
</reference>
<dbReference type="AlphaFoldDB" id="A0A6N7EVT4"/>
<evidence type="ECO:0000313" key="2">
    <source>
        <dbReference type="EMBL" id="MPV85660.1"/>
    </source>
</evidence>
<dbReference type="GO" id="GO:0015628">
    <property type="term" value="P:protein secretion by the type II secretion system"/>
    <property type="evidence" value="ECO:0007669"/>
    <property type="project" value="InterPro"/>
</dbReference>
<evidence type="ECO:0000313" key="3">
    <source>
        <dbReference type="Proteomes" id="UP000471298"/>
    </source>
</evidence>
<keyword evidence="1" id="KW-0472">Membrane</keyword>
<comment type="caution">
    <text evidence="2">The sequence shown here is derived from an EMBL/GenBank/DDBJ whole genome shotgun (WGS) entry which is preliminary data.</text>
</comment>
<dbReference type="Pfam" id="PF04612">
    <property type="entry name" value="T2SSM"/>
    <property type="match status" value="1"/>
</dbReference>
<keyword evidence="3" id="KW-1185">Reference proteome</keyword>
<dbReference type="InterPro" id="IPR007690">
    <property type="entry name" value="T2SS_GspM"/>
</dbReference>
<sequence length="165" mass="17549">MGDYMVAWWQQLAQREKIVLGVGGGLLLLMGWYFVWLEPLQKRTAQLQQNTAARQTQLAEMKAMAATINEFHGILAPLSVAEILAQHEVSAQPLADGSRGVQTAPLSITQAKTLLLALAPVAVVSMEIVDAEAVEGVEAVGNNPAGNNSVEHGGKIILTVIANAN</sequence>
<proteinExistence type="predicted"/>
<dbReference type="GO" id="GO:0015627">
    <property type="term" value="C:type II protein secretion system complex"/>
    <property type="evidence" value="ECO:0007669"/>
    <property type="project" value="InterPro"/>
</dbReference>
<gene>
    <name evidence="2" type="ORF">GCU85_02770</name>
</gene>
<protein>
    <recommendedName>
        <fullName evidence="4">General secretion pathway protein M</fullName>
    </recommendedName>
</protein>
<evidence type="ECO:0000256" key="1">
    <source>
        <dbReference type="SAM" id="Phobius"/>
    </source>
</evidence>
<organism evidence="2 3">
    <name type="scientific">Ostreibacterium oceani</name>
    <dbReference type="NCBI Taxonomy" id="2654998"/>
    <lineage>
        <taxon>Bacteria</taxon>
        <taxon>Pseudomonadati</taxon>
        <taxon>Pseudomonadota</taxon>
        <taxon>Gammaproteobacteria</taxon>
        <taxon>Cardiobacteriales</taxon>
        <taxon>Ostreibacteriaceae</taxon>
        <taxon>Ostreibacterium</taxon>
    </lineage>
</organism>
<keyword evidence="1" id="KW-0812">Transmembrane</keyword>
<evidence type="ECO:0008006" key="4">
    <source>
        <dbReference type="Google" id="ProtNLM"/>
    </source>
</evidence>
<dbReference type="EMBL" id="WHNW01000002">
    <property type="protein sequence ID" value="MPV85660.1"/>
    <property type="molecule type" value="Genomic_DNA"/>
</dbReference>
<feature type="transmembrane region" description="Helical" evidence="1">
    <location>
        <begin position="18"/>
        <end position="37"/>
    </location>
</feature>
<accession>A0A6N7EVT4</accession>